<keyword evidence="2 7" id="KW-0808">Transferase</keyword>
<evidence type="ECO:0000256" key="5">
    <source>
        <dbReference type="ARBA" id="ARBA00022840"/>
    </source>
</evidence>
<evidence type="ECO:0000256" key="6">
    <source>
        <dbReference type="ARBA" id="ARBA00022993"/>
    </source>
</evidence>
<dbReference type="Gene3D" id="3.30.420.40">
    <property type="match status" value="1"/>
</dbReference>
<dbReference type="RefSeq" id="WP_109349763.1">
    <property type="nucleotide sequence ID" value="NZ_BJUE01000013.1"/>
</dbReference>
<dbReference type="EMBL" id="UGNP01000001">
    <property type="protein sequence ID" value="STX09407.1"/>
    <property type="molecule type" value="Genomic_DNA"/>
</dbReference>
<dbReference type="Pfam" id="PF03630">
    <property type="entry name" value="Fumble"/>
    <property type="match status" value="1"/>
</dbReference>
<keyword evidence="4 7" id="KW-0418">Kinase</keyword>
<keyword evidence="3" id="KW-0547">Nucleotide-binding</keyword>
<keyword evidence="1" id="KW-0963">Cytoplasm</keyword>
<dbReference type="PIRSF" id="PIRSF036940">
    <property type="entry name" value="PanK_bac_aCoA"/>
    <property type="match status" value="1"/>
</dbReference>
<comment type="caution">
    <text evidence="7">The sequence shown here is derived from an EMBL/GenBank/DDBJ whole genome shotgun (WGS) entry which is preliminary data.</text>
</comment>
<name>A0A8B4Q9L4_9BACL</name>
<evidence type="ECO:0000313" key="9">
    <source>
        <dbReference type="Proteomes" id="UP000254330"/>
    </source>
</evidence>
<keyword evidence="6" id="KW-0173">Coenzyme A biosynthesis</keyword>
<dbReference type="InterPro" id="IPR004567">
    <property type="entry name" value="Type_II_PanK"/>
</dbReference>
<accession>A0A8B4Q9L4</accession>
<dbReference type="InterPro" id="IPR043129">
    <property type="entry name" value="ATPase_NBD"/>
</dbReference>
<protein>
    <submittedName>
        <fullName evidence="7 8">Pantothenate kinase</fullName>
        <ecNumber evidence="7">2.7.1.33</ecNumber>
    </submittedName>
</protein>
<dbReference type="AlphaFoldDB" id="A0A8B4Q9L4"/>
<evidence type="ECO:0000313" key="10">
    <source>
        <dbReference type="Proteomes" id="UP000294641"/>
    </source>
</evidence>
<sequence length="275" mass="29743">MVKEMGIDAGGTLTKIAYIDSTGELILKNFPSNDLRVPAQFINQFTELEVIGITGGRAEQLNQFITINPKTVGLVEFEATMEGVKFLLSQEKSDIEDAIITNIGSGTSIHHMKYDEYTRVGGTGVGGGTLVGLSALLTGVNSYQEMSNLAQSGTRKGIDLMVADIFQGQEIPAPLNPDLTASNFGQAGIKLNETYKDEDLLATVARLVGEVITTLSIQLADQFKTESIVYIGTTLKDHPVLQYVIEDYTTLKKKKAIFLDDRGYSGAIGALKKIV</sequence>
<dbReference type="PANTHER" id="PTHR12280">
    <property type="entry name" value="PANTOTHENATE KINASE"/>
    <property type="match status" value="1"/>
</dbReference>
<dbReference type="GO" id="GO:0004594">
    <property type="term" value="F:pantothenate kinase activity"/>
    <property type="evidence" value="ECO:0007669"/>
    <property type="project" value="UniProtKB-EC"/>
</dbReference>
<reference evidence="7 9" key="1">
    <citation type="submission" date="2018-06" db="EMBL/GenBank/DDBJ databases">
        <authorList>
            <consortium name="Pathogen Informatics"/>
            <person name="Doyle S."/>
        </authorList>
    </citation>
    <scope>NUCLEOTIDE SEQUENCE [LARGE SCALE GENOMIC DNA]</scope>
    <source>
        <strain evidence="7 9">NCTC10597</strain>
    </source>
</reference>
<dbReference type="CDD" id="cd24085">
    <property type="entry name" value="ASKHA_NBD_PanK-II_bac"/>
    <property type="match status" value="1"/>
</dbReference>
<evidence type="ECO:0000313" key="7">
    <source>
        <dbReference type="EMBL" id="STX09407.1"/>
    </source>
</evidence>
<evidence type="ECO:0000313" key="8">
    <source>
        <dbReference type="EMBL" id="TDR37419.1"/>
    </source>
</evidence>
<reference evidence="8 10" key="2">
    <citation type="submission" date="2019-03" db="EMBL/GenBank/DDBJ databases">
        <title>Genomic Encyclopedia of Type Strains, Phase IV (KMG-IV): sequencing the most valuable type-strain genomes for metagenomic binning, comparative biology and taxonomic classification.</title>
        <authorList>
            <person name="Goeker M."/>
        </authorList>
    </citation>
    <scope>NUCLEOTIDE SEQUENCE [LARGE SCALE GENOMIC DNA]</scope>
    <source>
        <strain evidence="8 10">DSM 20580</strain>
    </source>
</reference>
<gene>
    <name evidence="7" type="primary">coaW</name>
    <name evidence="8" type="ORF">DFR61_12014</name>
    <name evidence="7" type="ORF">NCTC10597_01082</name>
</gene>
<evidence type="ECO:0000256" key="2">
    <source>
        <dbReference type="ARBA" id="ARBA00022679"/>
    </source>
</evidence>
<organism evidence="7 9">
    <name type="scientific">Kurthia zopfii</name>
    <dbReference type="NCBI Taxonomy" id="1650"/>
    <lineage>
        <taxon>Bacteria</taxon>
        <taxon>Bacillati</taxon>
        <taxon>Bacillota</taxon>
        <taxon>Bacilli</taxon>
        <taxon>Bacillales</taxon>
        <taxon>Caryophanaceae</taxon>
        <taxon>Kurthia</taxon>
    </lineage>
</organism>
<dbReference type="InterPro" id="IPR011602">
    <property type="entry name" value="Type_II_PanK_bac"/>
</dbReference>
<proteinExistence type="predicted"/>
<dbReference type="OrthoDB" id="358216at2"/>
<dbReference type="EMBL" id="SNZG01000020">
    <property type="protein sequence ID" value="TDR37419.1"/>
    <property type="molecule type" value="Genomic_DNA"/>
</dbReference>
<evidence type="ECO:0000256" key="1">
    <source>
        <dbReference type="ARBA" id="ARBA00022490"/>
    </source>
</evidence>
<dbReference type="Proteomes" id="UP000254330">
    <property type="component" value="Unassembled WGS sequence"/>
</dbReference>
<keyword evidence="5" id="KW-0067">ATP-binding</keyword>
<dbReference type="SUPFAM" id="SSF53067">
    <property type="entry name" value="Actin-like ATPase domain"/>
    <property type="match status" value="1"/>
</dbReference>
<evidence type="ECO:0000256" key="4">
    <source>
        <dbReference type="ARBA" id="ARBA00022777"/>
    </source>
</evidence>
<dbReference type="GO" id="GO:0015937">
    <property type="term" value="P:coenzyme A biosynthetic process"/>
    <property type="evidence" value="ECO:0007669"/>
    <property type="project" value="UniProtKB-KW"/>
</dbReference>
<dbReference type="PANTHER" id="PTHR12280:SF20">
    <property type="entry name" value="4'-PHOSPHOPANTETHEINE PHOSPHATASE"/>
    <property type="match status" value="1"/>
</dbReference>
<dbReference type="NCBIfam" id="NF009842">
    <property type="entry name" value="PRK13317.1"/>
    <property type="match status" value="1"/>
</dbReference>
<dbReference type="EC" id="2.7.1.33" evidence="7"/>
<keyword evidence="10" id="KW-1185">Reference proteome</keyword>
<evidence type="ECO:0000256" key="3">
    <source>
        <dbReference type="ARBA" id="ARBA00022741"/>
    </source>
</evidence>
<dbReference type="Proteomes" id="UP000294641">
    <property type="component" value="Unassembled WGS sequence"/>
</dbReference>
<dbReference type="GO" id="GO:0005829">
    <property type="term" value="C:cytosol"/>
    <property type="evidence" value="ECO:0007669"/>
    <property type="project" value="TreeGrafter"/>
</dbReference>
<dbReference type="GO" id="GO:0005524">
    <property type="term" value="F:ATP binding"/>
    <property type="evidence" value="ECO:0007669"/>
    <property type="project" value="UniProtKB-KW"/>
</dbReference>